<dbReference type="InterPro" id="IPR003591">
    <property type="entry name" value="Leu-rich_rpt_typical-subtyp"/>
</dbReference>
<dbReference type="EMBL" id="JAGGNH010000003">
    <property type="protein sequence ID" value="KAJ0978087.1"/>
    <property type="molecule type" value="Genomic_DNA"/>
</dbReference>
<feature type="domain" description="Disease resistance R13L4/SHOC-2-like LRR" evidence="11">
    <location>
        <begin position="557"/>
        <end position="668"/>
    </location>
</feature>
<evidence type="ECO:0000256" key="7">
    <source>
        <dbReference type="SAM" id="Coils"/>
    </source>
</evidence>
<evidence type="ECO:0000313" key="14">
    <source>
        <dbReference type="Proteomes" id="UP001085076"/>
    </source>
</evidence>
<keyword evidence="14" id="KW-1185">Reference proteome</keyword>
<keyword evidence="7" id="KW-0175">Coiled coil</keyword>
<evidence type="ECO:0000256" key="2">
    <source>
        <dbReference type="ARBA" id="ARBA00022614"/>
    </source>
</evidence>
<accession>A0A9D5CT69</accession>
<dbReference type="InterPro" id="IPR038005">
    <property type="entry name" value="RX-like_CC"/>
</dbReference>
<sequence>MAMVVLSTLMKVVCEKLASQGLKELNLLTRVDKELRKLESTMKTIQDVLEEAEARQVKEKVLKGWLTKLKDLAFEADDVLDEFLASKAAKSKVSNLLSLVSRFKIAHKIKEIRERLDEVSEERFKFHLREGAAVKTWKEEEEIGDRETGSFVIESEVYGRDEDKEKIVEFLVSIQSDVNVNVDPDVVSIVGFGGLGKTTLAQLVYNDDRTCKHFEQRIWVCVSIEFDNRKLIRSIIETITGRECQLKHMNSLQLCLREHLSGKRFLLVLDDVWNENHEKWDKLRILLTGFGKGSRVIVTTRSERVASIMSTVSPYFLDCLSDEHCLALFEKRAFGLSGCEKSSSLVAIGMEIVSKCGGVPLAAKALGSLMSFRKEESEWLAVRDNEIWEFSPNEIMPALMLSYNHLPAKLKPCFSYCSMFPKNYEVRKEKLVHLWMGEGFIGSEKVGFHYVDELLSRSLFQNGGKDLDGVVRQVKMHDLVHDLARFVAGEECSVVDAGTGEGLLRSSRYASFACDGSIPEVMLQPLREAKRLRTLYLVAPKFMKDEQDKLPELLPSMFSSLQLLRALHLRHLPMRELPVSVRKMKHLRYLDLSDTQLVTLPSYISLLPNLQTLILSCCKKLRVLPESIGELYNLTTLDVHFCSSLTSLPNSIGCLKKLQKLDLSIIDSLQELPESLSCLSNLQVLNLRYCESLHELPLNMKNLTNLRYLDITSCHGLNCMPEGIGQLTNLQILPLFVPGGRSKCSIRELGALDLHGTLSIRKLENVKDADEAKKANMIKKQSLKTLCLSWNVNAYRNPRQACDEDNVDVLESLQPNTSLEVLNIEGYMARGFPNWMMNLCFPNLVEIKLTSCLRCESLPAFGQLPHLKVLKLSSLNAIRYLDSTIYDSINVAFPTLVELELATMLQLEKWLERSQNSGELFPSLAKLSLKACPALRTMPSAFPTVAHLSMDVDDELLISALHKGAFPNLKHLDVSGCIGNDEEEYMKNLPEVLTERMRSIESWLVSAKVTANDESSSVMSVTCSGSWSFPVGMHQVLHVFRL</sequence>
<keyword evidence="6" id="KW-0067">ATP-binding</keyword>
<dbReference type="PRINTS" id="PR00364">
    <property type="entry name" value="DISEASERSIST"/>
</dbReference>
<dbReference type="Gene3D" id="1.20.5.4130">
    <property type="match status" value="1"/>
</dbReference>
<feature type="domain" description="Disease resistance N-terminal" evidence="9">
    <location>
        <begin position="10"/>
        <end position="91"/>
    </location>
</feature>
<dbReference type="PANTHER" id="PTHR36766:SF48">
    <property type="entry name" value="DISEASE RESISTANCE PROTEIN RGA3"/>
    <property type="match status" value="1"/>
</dbReference>
<dbReference type="InterPro" id="IPR041118">
    <property type="entry name" value="Rx_N"/>
</dbReference>
<evidence type="ECO:0000256" key="1">
    <source>
        <dbReference type="ARBA" id="ARBA00008894"/>
    </source>
</evidence>
<dbReference type="InterPro" id="IPR042197">
    <property type="entry name" value="Apaf_helical"/>
</dbReference>
<dbReference type="GO" id="GO:0005524">
    <property type="term" value="F:ATP binding"/>
    <property type="evidence" value="ECO:0007669"/>
    <property type="project" value="UniProtKB-KW"/>
</dbReference>
<dbReference type="InterPro" id="IPR055414">
    <property type="entry name" value="LRR_R13L4/SHOC2-like"/>
</dbReference>
<keyword evidence="5" id="KW-0611">Plant defense</keyword>
<dbReference type="GO" id="GO:0002758">
    <property type="term" value="P:innate immune response-activating signaling pathway"/>
    <property type="evidence" value="ECO:0007669"/>
    <property type="project" value="UniProtKB-ARBA"/>
</dbReference>
<dbReference type="Gene3D" id="1.10.8.430">
    <property type="entry name" value="Helical domain of apoptotic protease-activating factors"/>
    <property type="match status" value="1"/>
</dbReference>
<dbReference type="InterPro" id="IPR002182">
    <property type="entry name" value="NB-ARC"/>
</dbReference>
<feature type="domain" description="R13L1/DRL21-like LRR repeat region" evidence="12">
    <location>
        <begin position="746"/>
        <end position="874"/>
    </location>
</feature>
<dbReference type="Gene3D" id="3.40.50.300">
    <property type="entry name" value="P-loop containing nucleotide triphosphate hydrolases"/>
    <property type="match status" value="1"/>
</dbReference>
<dbReference type="InterPro" id="IPR036388">
    <property type="entry name" value="WH-like_DNA-bd_sf"/>
</dbReference>
<dbReference type="Pfam" id="PF23598">
    <property type="entry name" value="LRR_14"/>
    <property type="match status" value="1"/>
</dbReference>
<evidence type="ECO:0000259" key="11">
    <source>
        <dbReference type="Pfam" id="PF23598"/>
    </source>
</evidence>
<dbReference type="InterPro" id="IPR027417">
    <property type="entry name" value="P-loop_NTPase"/>
</dbReference>
<evidence type="ECO:0000259" key="8">
    <source>
        <dbReference type="Pfam" id="PF00931"/>
    </source>
</evidence>
<dbReference type="GO" id="GO:0042742">
    <property type="term" value="P:defense response to bacterium"/>
    <property type="evidence" value="ECO:0007669"/>
    <property type="project" value="UniProtKB-ARBA"/>
</dbReference>
<dbReference type="InterPro" id="IPR056789">
    <property type="entry name" value="LRR_R13L1-DRL21"/>
</dbReference>
<keyword evidence="4" id="KW-0547">Nucleotide-binding</keyword>
<organism evidence="13 14">
    <name type="scientific">Dioscorea zingiberensis</name>
    <dbReference type="NCBI Taxonomy" id="325984"/>
    <lineage>
        <taxon>Eukaryota</taxon>
        <taxon>Viridiplantae</taxon>
        <taxon>Streptophyta</taxon>
        <taxon>Embryophyta</taxon>
        <taxon>Tracheophyta</taxon>
        <taxon>Spermatophyta</taxon>
        <taxon>Magnoliopsida</taxon>
        <taxon>Liliopsida</taxon>
        <taxon>Dioscoreales</taxon>
        <taxon>Dioscoreaceae</taxon>
        <taxon>Dioscorea</taxon>
    </lineage>
</organism>
<dbReference type="SMART" id="SM00369">
    <property type="entry name" value="LRR_TYP"/>
    <property type="match status" value="4"/>
</dbReference>
<feature type="domain" description="NB-ARC" evidence="8">
    <location>
        <begin position="164"/>
        <end position="334"/>
    </location>
</feature>
<gene>
    <name evidence="13" type="ORF">J5N97_013561</name>
</gene>
<reference evidence="13" key="1">
    <citation type="submission" date="2021-03" db="EMBL/GenBank/DDBJ databases">
        <authorList>
            <person name="Li Z."/>
            <person name="Yang C."/>
        </authorList>
    </citation>
    <scope>NUCLEOTIDE SEQUENCE</scope>
    <source>
        <strain evidence="13">Dzin_1.0</strain>
        <tissue evidence="13">Leaf</tissue>
    </source>
</reference>
<dbReference type="PROSITE" id="PS51450">
    <property type="entry name" value="LRR"/>
    <property type="match status" value="1"/>
</dbReference>
<feature type="domain" description="Disease resistance protein winged helix" evidence="10">
    <location>
        <begin position="419"/>
        <end position="484"/>
    </location>
</feature>
<dbReference type="Proteomes" id="UP001085076">
    <property type="component" value="Miscellaneous, Linkage group lg03"/>
</dbReference>
<evidence type="ECO:0000256" key="4">
    <source>
        <dbReference type="ARBA" id="ARBA00022741"/>
    </source>
</evidence>
<dbReference type="InterPro" id="IPR032675">
    <property type="entry name" value="LRR_dom_sf"/>
</dbReference>
<evidence type="ECO:0000259" key="10">
    <source>
        <dbReference type="Pfam" id="PF23559"/>
    </source>
</evidence>
<dbReference type="InterPro" id="IPR001611">
    <property type="entry name" value="Leu-rich_rpt"/>
</dbReference>
<evidence type="ECO:0000256" key="5">
    <source>
        <dbReference type="ARBA" id="ARBA00022821"/>
    </source>
</evidence>
<dbReference type="FunFam" id="1.10.10.10:FF:000322">
    <property type="entry name" value="Probable disease resistance protein At1g63360"/>
    <property type="match status" value="1"/>
</dbReference>
<reference evidence="13" key="2">
    <citation type="journal article" date="2022" name="Hortic Res">
        <title>The genome of Dioscorea zingiberensis sheds light on the biosynthesis, origin and evolution of the medicinally important diosgenin saponins.</title>
        <authorList>
            <person name="Li Y."/>
            <person name="Tan C."/>
            <person name="Li Z."/>
            <person name="Guo J."/>
            <person name="Li S."/>
            <person name="Chen X."/>
            <person name="Wang C."/>
            <person name="Dai X."/>
            <person name="Yang H."/>
            <person name="Song W."/>
            <person name="Hou L."/>
            <person name="Xu J."/>
            <person name="Tong Z."/>
            <person name="Xu A."/>
            <person name="Yuan X."/>
            <person name="Wang W."/>
            <person name="Yang Q."/>
            <person name="Chen L."/>
            <person name="Sun Z."/>
            <person name="Wang K."/>
            <person name="Pan B."/>
            <person name="Chen J."/>
            <person name="Bao Y."/>
            <person name="Liu F."/>
            <person name="Qi X."/>
            <person name="Gang D.R."/>
            <person name="Wen J."/>
            <person name="Li J."/>
        </authorList>
    </citation>
    <scope>NUCLEOTIDE SEQUENCE</scope>
    <source>
        <strain evidence="13">Dzin_1.0</strain>
    </source>
</reference>
<comment type="similarity">
    <text evidence="1">Belongs to the disease resistance NB-LRR family.</text>
</comment>
<dbReference type="AlphaFoldDB" id="A0A9D5CT69"/>
<name>A0A9D5CT69_9LILI</name>
<evidence type="ECO:0000259" key="9">
    <source>
        <dbReference type="Pfam" id="PF18052"/>
    </source>
</evidence>
<dbReference type="Pfam" id="PF25019">
    <property type="entry name" value="LRR_R13L1-DRL21"/>
    <property type="match status" value="1"/>
</dbReference>
<evidence type="ECO:0000313" key="13">
    <source>
        <dbReference type="EMBL" id="KAJ0978087.1"/>
    </source>
</evidence>
<dbReference type="SUPFAM" id="SSF52540">
    <property type="entry name" value="P-loop containing nucleoside triphosphate hydrolases"/>
    <property type="match status" value="1"/>
</dbReference>
<protein>
    <submittedName>
        <fullName evidence="13">Uncharacterized protein</fullName>
    </submittedName>
</protein>
<dbReference type="Pfam" id="PF18052">
    <property type="entry name" value="Rx_N"/>
    <property type="match status" value="1"/>
</dbReference>
<dbReference type="PANTHER" id="PTHR36766">
    <property type="entry name" value="PLANT BROAD-SPECTRUM MILDEW RESISTANCE PROTEIN RPW8"/>
    <property type="match status" value="1"/>
</dbReference>
<dbReference type="Gene3D" id="1.10.10.10">
    <property type="entry name" value="Winged helix-like DNA-binding domain superfamily/Winged helix DNA-binding domain"/>
    <property type="match status" value="1"/>
</dbReference>
<dbReference type="FunFam" id="3.40.50.300:FF:001091">
    <property type="entry name" value="Probable disease resistance protein At1g61300"/>
    <property type="match status" value="1"/>
</dbReference>
<dbReference type="SUPFAM" id="SSF52058">
    <property type="entry name" value="L domain-like"/>
    <property type="match status" value="1"/>
</dbReference>
<evidence type="ECO:0000256" key="6">
    <source>
        <dbReference type="ARBA" id="ARBA00022840"/>
    </source>
</evidence>
<comment type="caution">
    <text evidence="13">The sequence shown here is derived from an EMBL/GenBank/DDBJ whole genome shotgun (WGS) entry which is preliminary data.</text>
</comment>
<keyword evidence="3" id="KW-0677">Repeat</keyword>
<dbReference type="CDD" id="cd14798">
    <property type="entry name" value="RX-CC_like"/>
    <property type="match status" value="1"/>
</dbReference>
<dbReference type="GO" id="GO:0043531">
    <property type="term" value="F:ADP binding"/>
    <property type="evidence" value="ECO:0007669"/>
    <property type="project" value="InterPro"/>
</dbReference>
<dbReference type="Pfam" id="PF23559">
    <property type="entry name" value="WHD_DRP"/>
    <property type="match status" value="1"/>
</dbReference>
<evidence type="ECO:0000259" key="12">
    <source>
        <dbReference type="Pfam" id="PF25019"/>
    </source>
</evidence>
<evidence type="ECO:0000256" key="3">
    <source>
        <dbReference type="ARBA" id="ARBA00022737"/>
    </source>
</evidence>
<keyword evidence="2" id="KW-0433">Leucine-rich repeat</keyword>
<dbReference type="OrthoDB" id="691996at2759"/>
<dbReference type="Pfam" id="PF00931">
    <property type="entry name" value="NB-ARC"/>
    <property type="match status" value="1"/>
</dbReference>
<dbReference type="GO" id="GO:0009626">
    <property type="term" value="P:plant-type hypersensitive response"/>
    <property type="evidence" value="ECO:0007669"/>
    <property type="project" value="UniProtKB-ARBA"/>
</dbReference>
<proteinExistence type="inferred from homology"/>
<dbReference type="InterPro" id="IPR058922">
    <property type="entry name" value="WHD_DRP"/>
</dbReference>
<feature type="coiled-coil region" evidence="7">
    <location>
        <begin position="28"/>
        <end position="55"/>
    </location>
</feature>
<dbReference type="Gene3D" id="3.80.10.10">
    <property type="entry name" value="Ribonuclease Inhibitor"/>
    <property type="match status" value="2"/>
</dbReference>